<dbReference type="AlphaFoldDB" id="A0A9P6QTZ5"/>
<feature type="non-terminal residue" evidence="1">
    <location>
        <position position="57"/>
    </location>
</feature>
<dbReference type="Proteomes" id="UP000738325">
    <property type="component" value="Unassembled WGS sequence"/>
</dbReference>
<comment type="caution">
    <text evidence="1">The sequence shown here is derived from an EMBL/GenBank/DDBJ whole genome shotgun (WGS) entry which is preliminary data.</text>
</comment>
<dbReference type="OrthoDB" id="10406351at2759"/>
<dbReference type="EMBL" id="JAAAIP010002627">
    <property type="protein sequence ID" value="KAG0299208.1"/>
    <property type="molecule type" value="Genomic_DNA"/>
</dbReference>
<sequence>MALAQIKRRHDQEITELEGKIRSGDTKELFVAVTEQMDTSAKQSLAFLSPSPNLERA</sequence>
<keyword evidence="2" id="KW-1185">Reference proteome</keyword>
<gene>
    <name evidence="1" type="ORF">BGZ99_004242</name>
</gene>
<organism evidence="1 2">
    <name type="scientific">Dissophora globulifera</name>
    <dbReference type="NCBI Taxonomy" id="979702"/>
    <lineage>
        <taxon>Eukaryota</taxon>
        <taxon>Fungi</taxon>
        <taxon>Fungi incertae sedis</taxon>
        <taxon>Mucoromycota</taxon>
        <taxon>Mortierellomycotina</taxon>
        <taxon>Mortierellomycetes</taxon>
        <taxon>Mortierellales</taxon>
        <taxon>Mortierellaceae</taxon>
        <taxon>Dissophora</taxon>
    </lineage>
</organism>
<evidence type="ECO:0000313" key="2">
    <source>
        <dbReference type="Proteomes" id="UP000738325"/>
    </source>
</evidence>
<protein>
    <submittedName>
        <fullName evidence="1">Uncharacterized protein</fullName>
    </submittedName>
</protein>
<accession>A0A9P6QTZ5</accession>
<name>A0A9P6QTZ5_9FUNG</name>
<proteinExistence type="predicted"/>
<reference evidence="1" key="1">
    <citation type="journal article" date="2020" name="Fungal Divers.">
        <title>Resolving the Mortierellaceae phylogeny through synthesis of multi-gene phylogenetics and phylogenomics.</title>
        <authorList>
            <person name="Vandepol N."/>
            <person name="Liber J."/>
            <person name="Desiro A."/>
            <person name="Na H."/>
            <person name="Kennedy M."/>
            <person name="Barry K."/>
            <person name="Grigoriev I.V."/>
            <person name="Miller A.N."/>
            <person name="O'Donnell K."/>
            <person name="Stajich J.E."/>
            <person name="Bonito G."/>
        </authorList>
    </citation>
    <scope>NUCLEOTIDE SEQUENCE</scope>
    <source>
        <strain evidence="1">REB-010B</strain>
    </source>
</reference>
<evidence type="ECO:0000313" key="1">
    <source>
        <dbReference type="EMBL" id="KAG0299208.1"/>
    </source>
</evidence>